<evidence type="ECO:0000313" key="5">
    <source>
        <dbReference type="Proteomes" id="UP001235939"/>
    </source>
</evidence>
<evidence type="ECO:0000256" key="2">
    <source>
        <dbReference type="SAM" id="SignalP"/>
    </source>
</evidence>
<dbReference type="PANTHER" id="PTHR10827:SF52">
    <property type="entry name" value="IP16409P"/>
    <property type="match status" value="1"/>
</dbReference>
<dbReference type="PANTHER" id="PTHR10827">
    <property type="entry name" value="RETICULOCALBIN"/>
    <property type="match status" value="1"/>
</dbReference>
<evidence type="ECO:0000256" key="1">
    <source>
        <dbReference type="ARBA" id="ARBA00022837"/>
    </source>
</evidence>
<dbReference type="SMART" id="SM00054">
    <property type="entry name" value="EFh"/>
    <property type="match status" value="3"/>
</dbReference>
<feature type="domain" description="EF-hand" evidence="3">
    <location>
        <begin position="163"/>
        <end position="198"/>
    </location>
</feature>
<feature type="chain" id="PRO_5047233947" evidence="2">
    <location>
        <begin position="18"/>
        <end position="291"/>
    </location>
</feature>
<feature type="domain" description="EF-hand" evidence="3">
    <location>
        <begin position="38"/>
        <end position="63"/>
    </location>
</feature>
<dbReference type="SUPFAM" id="SSF47473">
    <property type="entry name" value="EF-hand"/>
    <property type="match status" value="2"/>
</dbReference>
<dbReference type="InterPro" id="IPR002048">
    <property type="entry name" value="EF_hand_dom"/>
</dbReference>
<reference evidence="4 5" key="1">
    <citation type="submission" date="2022-01" db="EMBL/GenBank/DDBJ databases">
        <title>A chromosomal length assembly of Cordylochernes scorpioides.</title>
        <authorList>
            <person name="Zeh D."/>
            <person name="Zeh J."/>
        </authorList>
    </citation>
    <scope>NUCLEOTIDE SEQUENCE [LARGE SCALE GENOMIC DNA]</scope>
    <source>
        <strain evidence="4">IN4F17</strain>
        <tissue evidence="4">Whole Body</tissue>
    </source>
</reference>
<dbReference type="InterPro" id="IPR018247">
    <property type="entry name" value="EF_Hand_1_Ca_BS"/>
</dbReference>
<keyword evidence="1" id="KW-0106">Calcium</keyword>
<dbReference type="PROSITE" id="PS50222">
    <property type="entry name" value="EF_HAND_2"/>
    <property type="match status" value="3"/>
</dbReference>
<dbReference type="InterPro" id="IPR011992">
    <property type="entry name" value="EF-hand-dom_pair"/>
</dbReference>
<dbReference type="Proteomes" id="UP001235939">
    <property type="component" value="Chromosome 18"/>
</dbReference>
<feature type="domain" description="EF-hand" evidence="3">
    <location>
        <begin position="126"/>
        <end position="161"/>
    </location>
</feature>
<sequence length="291" mass="33658">MHVAAVTLLACCLLAVAEDPVKRPEDLLKDKLSQIVDEEMDTDKDGSVTVGELQAWLQAAQVSAVEENVDRQWRYYEPELHDVLSWEGYNPEKKEVLHWDKYKNLTFPDSVLNQEPPTEESTSLRDILVKTERRWKTADSNEDGYLEKEEFKLVLHPEESDKMSDVLVLETIEDMDSDKNGEVSLDEYMAHLSKVAGPERDDPAWAQAQQSNFASYLDKNKDGSLSREEMKEWVVPPYDRYEADAWRLMSVADKDNDAKLSKQDIMDHHEYFVSPSWAREEQSEGIKHDEF</sequence>
<dbReference type="Gene3D" id="1.10.238.10">
    <property type="entry name" value="EF-hand"/>
    <property type="match status" value="2"/>
</dbReference>
<keyword evidence="5" id="KW-1185">Reference proteome</keyword>
<organism evidence="4 5">
    <name type="scientific">Cordylochernes scorpioides</name>
    <dbReference type="NCBI Taxonomy" id="51811"/>
    <lineage>
        <taxon>Eukaryota</taxon>
        <taxon>Metazoa</taxon>
        <taxon>Ecdysozoa</taxon>
        <taxon>Arthropoda</taxon>
        <taxon>Chelicerata</taxon>
        <taxon>Arachnida</taxon>
        <taxon>Pseudoscorpiones</taxon>
        <taxon>Cheliferoidea</taxon>
        <taxon>Chernetidae</taxon>
        <taxon>Cordylochernes</taxon>
    </lineage>
</organism>
<feature type="signal peptide" evidence="2">
    <location>
        <begin position="1"/>
        <end position="17"/>
    </location>
</feature>
<accession>A0ABY6LHQ8</accession>
<evidence type="ECO:0000259" key="3">
    <source>
        <dbReference type="PROSITE" id="PS50222"/>
    </source>
</evidence>
<evidence type="ECO:0000313" key="4">
    <source>
        <dbReference type="EMBL" id="UYV79742.1"/>
    </source>
</evidence>
<gene>
    <name evidence="4" type="ORF">LAZ67_18000539</name>
</gene>
<dbReference type="EMBL" id="CP092880">
    <property type="protein sequence ID" value="UYV79742.1"/>
    <property type="molecule type" value="Genomic_DNA"/>
</dbReference>
<proteinExistence type="predicted"/>
<name>A0ABY6LHQ8_9ARAC</name>
<dbReference type="PROSITE" id="PS00018">
    <property type="entry name" value="EF_HAND_1"/>
    <property type="match status" value="3"/>
</dbReference>
<keyword evidence="2" id="KW-0732">Signal</keyword>
<dbReference type="Pfam" id="PF13499">
    <property type="entry name" value="EF-hand_7"/>
    <property type="match status" value="1"/>
</dbReference>
<protein>
    <submittedName>
        <fullName evidence="4">CALU</fullName>
    </submittedName>
</protein>
<dbReference type="Pfam" id="PF13202">
    <property type="entry name" value="EF-hand_5"/>
    <property type="match status" value="2"/>
</dbReference>